<protein>
    <submittedName>
        <fullName evidence="1">Uncharacterized protein</fullName>
    </submittedName>
</protein>
<name>A0A137NSR3_CONC2</name>
<dbReference type="AlphaFoldDB" id="A0A137NSR3"/>
<dbReference type="EMBL" id="KQ964822">
    <property type="protein sequence ID" value="KXN65746.1"/>
    <property type="molecule type" value="Genomic_DNA"/>
</dbReference>
<accession>A0A137NSR3</accession>
<sequence>MNLTSKQITTVRPALVNMAIALIIVHAQFKNVWPDTFVYKLSRTQKENDSLVSPYLRLYKSQERIPVILNSATYDTGSIIDIRKYSVLGYYYISHTWTELEEGVSERCLRYKFSFERQDSSYPRWWTVDKLIAEPEEIIQVNLRATQAAPHPSPSTA</sequence>
<dbReference type="Proteomes" id="UP000070444">
    <property type="component" value="Unassembled WGS sequence"/>
</dbReference>
<keyword evidence="2" id="KW-1185">Reference proteome</keyword>
<evidence type="ECO:0000313" key="1">
    <source>
        <dbReference type="EMBL" id="KXN65746.1"/>
    </source>
</evidence>
<proteinExistence type="predicted"/>
<evidence type="ECO:0000313" key="2">
    <source>
        <dbReference type="Proteomes" id="UP000070444"/>
    </source>
</evidence>
<dbReference type="OrthoDB" id="2163491at2759"/>
<organism evidence="1 2">
    <name type="scientific">Conidiobolus coronatus (strain ATCC 28846 / CBS 209.66 / NRRL 28638)</name>
    <name type="common">Delacroixia coronata</name>
    <dbReference type="NCBI Taxonomy" id="796925"/>
    <lineage>
        <taxon>Eukaryota</taxon>
        <taxon>Fungi</taxon>
        <taxon>Fungi incertae sedis</taxon>
        <taxon>Zoopagomycota</taxon>
        <taxon>Entomophthoromycotina</taxon>
        <taxon>Entomophthoromycetes</taxon>
        <taxon>Entomophthorales</taxon>
        <taxon>Ancylistaceae</taxon>
        <taxon>Conidiobolus</taxon>
    </lineage>
</organism>
<reference evidence="1 2" key="1">
    <citation type="journal article" date="2015" name="Genome Biol. Evol.">
        <title>Phylogenomic analyses indicate that early fungi evolved digesting cell walls of algal ancestors of land plants.</title>
        <authorList>
            <person name="Chang Y."/>
            <person name="Wang S."/>
            <person name="Sekimoto S."/>
            <person name="Aerts A.L."/>
            <person name="Choi C."/>
            <person name="Clum A."/>
            <person name="LaButti K.M."/>
            <person name="Lindquist E.A."/>
            <person name="Yee Ngan C."/>
            <person name="Ohm R.A."/>
            <person name="Salamov A.A."/>
            <person name="Grigoriev I.V."/>
            <person name="Spatafora J.W."/>
            <person name="Berbee M.L."/>
        </authorList>
    </citation>
    <scope>NUCLEOTIDE SEQUENCE [LARGE SCALE GENOMIC DNA]</scope>
    <source>
        <strain evidence="1 2">NRRL 28638</strain>
    </source>
</reference>
<gene>
    <name evidence="1" type="ORF">CONCODRAFT_12565</name>
</gene>